<sequence length="418" mass="48232">MSQADTQVEWAIHQILNRVPAPEGDLTRYELDNGHIVNTQERVIKEVRAPATTIPTDEQFFSKIEAGKPDVAFLKDHFHREGRIKEEQALYIIEKATELFCAEPNILQSAATSTGNTYAHFCCWPPAPANNKKYDLLKVLEIGGDPATHRYLFLGGYVNRGYFSIEPVRRKQVVCTLPLVAQDLVPGLLLPPPWKPRMSAFDRHFTFKLECKHKYSERVYEACIESFCALPLAAILNKQFLCVHDRFREPPASGLMLDILWSDPTEDFGSEKPSENFRDNHVRGCSYFFTYRVACEFLERNRLLSIIRGHEAQDTGYRMYRKHRANGFPSVITIFSAPNYLDVYNNKAAILKYQSTTMNIHQFNSTPHPYWLPNFMNVFTWSLPFVYEKTTDMVAAMLKISAPDEEYIEIDDDQFMIM</sequence>
<dbReference type="Proteomes" id="UP001203297">
    <property type="component" value="Unassembled WGS sequence"/>
</dbReference>
<dbReference type="InterPro" id="IPR043360">
    <property type="entry name" value="PP2B"/>
</dbReference>
<dbReference type="InterPro" id="IPR004843">
    <property type="entry name" value="Calcineurin-like_PHP"/>
</dbReference>
<dbReference type="InterPro" id="IPR029052">
    <property type="entry name" value="Metallo-depent_PP-like"/>
</dbReference>
<dbReference type="SMART" id="SM00156">
    <property type="entry name" value="PP2Ac"/>
    <property type="match status" value="1"/>
</dbReference>
<reference evidence="2" key="1">
    <citation type="journal article" date="2022" name="New Phytol.">
        <title>Evolutionary transition to the ectomycorrhizal habit in the genomes of a hyperdiverse lineage of mushroom-forming fungi.</title>
        <authorList>
            <person name="Looney B."/>
            <person name="Miyauchi S."/>
            <person name="Morin E."/>
            <person name="Drula E."/>
            <person name="Courty P.E."/>
            <person name="Kohler A."/>
            <person name="Kuo A."/>
            <person name="LaButti K."/>
            <person name="Pangilinan J."/>
            <person name="Lipzen A."/>
            <person name="Riley R."/>
            <person name="Andreopoulos W."/>
            <person name="He G."/>
            <person name="Johnson J."/>
            <person name="Nolan M."/>
            <person name="Tritt A."/>
            <person name="Barry K.W."/>
            <person name="Grigoriev I.V."/>
            <person name="Nagy L.G."/>
            <person name="Hibbett D."/>
            <person name="Henrissat B."/>
            <person name="Matheny P.B."/>
            <person name="Labbe J."/>
            <person name="Martin F.M."/>
        </authorList>
    </citation>
    <scope>NUCLEOTIDE SEQUENCE</scope>
    <source>
        <strain evidence="2">BPL690</strain>
    </source>
</reference>
<dbReference type="Gene3D" id="3.60.21.10">
    <property type="match status" value="3"/>
</dbReference>
<dbReference type="AlphaFoldDB" id="A0AAD4QPA7"/>
<feature type="domain" description="Serine/threonine specific protein phosphatases" evidence="1">
    <location>
        <begin position="84"/>
        <end position="376"/>
    </location>
</feature>
<protein>
    <submittedName>
        <fullName evidence="2">Metallo-dependent phosphatase-like protein</fullName>
    </submittedName>
</protein>
<dbReference type="EMBL" id="WTXG01000010">
    <property type="protein sequence ID" value="KAI0302793.1"/>
    <property type="molecule type" value="Genomic_DNA"/>
</dbReference>
<dbReference type="GO" id="GO:0033192">
    <property type="term" value="F:calmodulin-dependent protein phosphatase activity"/>
    <property type="evidence" value="ECO:0007669"/>
    <property type="project" value="InterPro"/>
</dbReference>
<dbReference type="PANTHER" id="PTHR45673">
    <property type="entry name" value="SERINE/THREONINE-PROTEIN PHOSPHATASE 2B CATALYTIC SUBUNIT 1-RELATED"/>
    <property type="match status" value="1"/>
</dbReference>
<evidence type="ECO:0000313" key="2">
    <source>
        <dbReference type="EMBL" id="KAI0302793.1"/>
    </source>
</evidence>
<organism evidence="2 3">
    <name type="scientific">Multifurca ochricompacta</name>
    <dbReference type="NCBI Taxonomy" id="376703"/>
    <lineage>
        <taxon>Eukaryota</taxon>
        <taxon>Fungi</taxon>
        <taxon>Dikarya</taxon>
        <taxon>Basidiomycota</taxon>
        <taxon>Agaricomycotina</taxon>
        <taxon>Agaricomycetes</taxon>
        <taxon>Russulales</taxon>
        <taxon>Russulaceae</taxon>
        <taxon>Multifurca</taxon>
    </lineage>
</organism>
<comment type="caution">
    <text evidence="2">The sequence shown here is derived from an EMBL/GenBank/DDBJ whole genome shotgun (WGS) entry which is preliminary data.</text>
</comment>
<dbReference type="PRINTS" id="PR00114">
    <property type="entry name" value="STPHPHTASE"/>
</dbReference>
<dbReference type="Pfam" id="PF00149">
    <property type="entry name" value="Metallophos"/>
    <property type="match status" value="1"/>
</dbReference>
<dbReference type="GO" id="GO:0097720">
    <property type="term" value="P:calcineurin-mediated signaling"/>
    <property type="evidence" value="ECO:0007669"/>
    <property type="project" value="InterPro"/>
</dbReference>
<gene>
    <name evidence="2" type="ORF">B0F90DRAFT_1667409</name>
</gene>
<dbReference type="InterPro" id="IPR006186">
    <property type="entry name" value="Ser/Thr-sp_prot-phosphatase"/>
</dbReference>
<keyword evidence="3" id="KW-1185">Reference proteome</keyword>
<dbReference type="SUPFAM" id="SSF56300">
    <property type="entry name" value="Metallo-dependent phosphatases"/>
    <property type="match status" value="1"/>
</dbReference>
<proteinExistence type="predicted"/>
<accession>A0AAD4QPA7</accession>
<evidence type="ECO:0000313" key="3">
    <source>
        <dbReference type="Proteomes" id="UP001203297"/>
    </source>
</evidence>
<name>A0AAD4QPA7_9AGAM</name>
<evidence type="ECO:0000259" key="1">
    <source>
        <dbReference type="SMART" id="SM00156"/>
    </source>
</evidence>